<dbReference type="EMBL" id="CP004121">
    <property type="protein sequence ID" value="AGF57289.1"/>
    <property type="molecule type" value="Genomic_DNA"/>
</dbReference>
<dbReference type="eggNOG" id="ENOG5030JGN">
    <property type="taxonomic scope" value="Bacteria"/>
</dbReference>
<dbReference type="KEGG" id="csr:Cspa_c35280"/>
<organism evidence="1 2">
    <name type="scientific">Clostridium saccharoperbutylacetonicum N1-4(HMT)</name>
    <dbReference type="NCBI Taxonomy" id="931276"/>
    <lineage>
        <taxon>Bacteria</taxon>
        <taxon>Bacillati</taxon>
        <taxon>Bacillota</taxon>
        <taxon>Clostridia</taxon>
        <taxon>Eubacteriales</taxon>
        <taxon>Clostridiaceae</taxon>
        <taxon>Clostridium</taxon>
    </lineage>
</organism>
<keyword evidence="2" id="KW-1185">Reference proteome</keyword>
<evidence type="ECO:0000313" key="1">
    <source>
        <dbReference type="EMBL" id="AGF57289.1"/>
    </source>
</evidence>
<reference evidence="1 2" key="1">
    <citation type="submission" date="2013-02" db="EMBL/GenBank/DDBJ databases">
        <title>Genome sequence of Clostridium saccharoperbutylacetonicum N1-4(HMT).</title>
        <authorList>
            <person name="Poehlein A."/>
            <person name="Daniel R."/>
        </authorList>
    </citation>
    <scope>NUCLEOTIDE SEQUENCE [LARGE SCALE GENOMIC DNA]</scope>
    <source>
        <strain evidence="2">N1-4(HMT)</strain>
    </source>
</reference>
<dbReference type="OrthoDB" id="1707934at2"/>
<dbReference type="HOGENOM" id="CLU_2154029_0_0_9"/>
<gene>
    <name evidence="1" type="ORF">Cspa_c35280</name>
</gene>
<name>M1MHA8_9CLOT</name>
<dbReference type="STRING" id="36745.CLSAP_33020"/>
<proteinExistence type="predicted"/>
<evidence type="ECO:0000313" key="2">
    <source>
        <dbReference type="Proteomes" id="UP000011728"/>
    </source>
</evidence>
<accession>M1MHA8</accession>
<dbReference type="AlphaFoldDB" id="M1MHA8"/>
<dbReference type="RefSeq" id="WP_015393605.1">
    <property type="nucleotide sequence ID" value="NC_020291.1"/>
</dbReference>
<dbReference type="Proteomes" id="UP000011728">
    <property type="component" value="Chromosome"/>
</dbReference>
<dbReference type="SUPFAM" id="SSF58042">
    <property type="entry name" value="Outer membrane lipoprotein"/>
    <property type="match status" value="1"/>
</dbReference>
<dbReference type="Gene3D" id="1.20.5.190">
    <property type="match status" value="1"/>
</dbReference>
<sequence length="127" mass="14530">MADNDQMFDLLTKMYSEVQGIKSDVGYMKSDIGNMKSDISNMKSEINERFDNLENVVRKTNMTIENEIKPKIDALFDGYKQNTELIFGLTNKVDNLQTDVNNLTIRTIKNENSIIQLSKHKTITGMS</sequence>
<protein>
    <submittedName>
        <fullName evidence="1">Uncharacterized protein</fullName>
    </submittedName>
</protein>
<dbReference type="PATRIC" id="fig|931276.5.peg.3554"/>